<evidence type="ECO:0000313" key="5">
    <source>
        <dbReference type="Proteomes" id="UP000321917"/>
    </source>
</evidence>
<dbReference type="Proteomes" id="UP000321917">
    <property type="component" value="Unassembled WGS sequence"/>
</dbReference>
<protein>
    <submittedName>
        <fullName evidence="3">Tetratricopeptide repeat protein</fullName>
    </submittedName>
</protein>
<accession>A0A5C6QU28</accession>
<reference evidence="3 5" key="1">
    <citation type="submission" date="2019-07" db="EMBL/GenBank/DDBJ databases">
        <title>Genomes of sea-ice associated Colwellia species.</title>
        <authorList>
            <person name="Bowman J.P."/>
        </authorList>
    </citation>
    <scope>NUCLEOTIDE SEQUENCE [LARGE SCALE GENOMIC DNA]</scope>
    <source>
        <strain evidence="2 4">ACAM 607</strain>
        <strain evidence="3 5">IC036</strain>
    </source>
</reference>
<name>A0A5C6QU28_9GAMM</name>
<sequence length="286" mass="31950">MEVNVTTNAIEITLENFQQIILEESKTKLVLVDFWAEQVPESLELKDKLAIGLQGFEQYILYATVDCQTQQQIAQQFGIQGLPTAILVKDGQPLDGLTGPQDDDSIKAFLANHLPKQEDLLLIQAQKLLADNNINDAFTVINSAYQLNSERADIKLMMADVYLQTGKISEAEALLATILMVDQDSHYQALIAKLELASQAADSPEIKALEAQLVDDVNNIALQHQLVAQYSQVNRHEEALILLFRLMQKDSGDAASKDLYLDVLKALPDGDSLANKYRRKLYTLMY</sequence>
<dbReference type="PANTHER" id="PTHR45663:SF11">
    <property type="entry name" value="GEO12009P1"/>
    <property type="match status" value="1"/>
</dbReference>
<dbReference type="InterPro" id="IPR013766">
    <property type="entry name" value="Thioredoxin_domain"/>
</dbReference>
<dbReference type="Gene3D" id="1.25.40.10">
    <property type="entry name" value="Tetratricopeptide repeat domain"/>
    <property type="match status" value="2"/>
</dbReference>
<proteinExistence type="predicted"/>
<dbReference type="Pfam" id="PF00085">
    <property type="entry name" value="Thioredoxin"/>
    <property type="match status" value="1"/>
</dbReference>
<dbReference type="InterPro" id="IPR011990">
    <property type="entry name" value="TPR-like_helical_dom_sf"/>
</dbReference>
<dbReference type="EMBL" id="VOLQ01000001">
    <property type="protein sequence ID" value="TWX72409.1"/>
    <property type="molecule type" value="Genomic_DNA"/>
</dbReference>
<dbReference type="Proteomes" id="UP000321525">
    <property type="component" value="Unassembled WGS sequence"/>
</dbReference>
<evidence type="ECO:0000313" key="4">
    <source>
        <dbReference type="Proteomes" id="UP000321525"/>
    </source>
</evidence>
<dbReference type="SUPFAM" id="SSF48452">
    <property type="entry name" value="TPR-like"/>
    <property type="match status" value="1"/>
</dbReference>
<dbReference type="Pfam" id="PF14561">
    <property type="entry name" value="TPR_20"/>
    <property type="match status" value="1"/>
</dbReference>
<dbReference type="Pfam" id="PF14559">
    <property type="entry name" value="TPR_19"/>
    <property type="match status" value="1"/>
</dbReference>
<evidence type="ECO:0000259" key="1">
    <source>
        <dbReference type="PROSITE" id="PS51352"/>
    </source>
</evidence>
<dbReference type="SUPFAM" id="SSF52833">
    <property type="entry name" value="Thioredoxin-like"/>
    <property type="match status" value="1"/>
</dbReference>
<dbReference type="OrthoDB" id="9790390at2"/>
<dbReference type="EMBL" id="VOLR01000003">
    <property type="protein sequence ID" value="TWX62259.1"/>
    <property type="molecule type" value="Genomic_DNA"/>
</dbReference>
<dbReference type="GO" id="GO:0006950">
    <property type="term" value="P:response to stress"/>
    <property type="evidence" value="ECO:0007669"/>
    <property type="project" value="UniProtKB-ARBA"/>
</dbReference>
<dbReference type="GO" id="GO:0005737">
    <property type="term" value="C:cytoplasm"/>
    <property type="evidence" value="ECO:0007669"/>
    <property type="project" value="TreeGrafter"/>
</dbReference>
<evidence type="ECO:0000313" key="2">
    <source>
        <dbReference type="EMBL" id="TWX62259.1"/>
    </source>
</evidence>
<organism evidence="3 5">
    <name type="scientific">Colwellia hornerae</name>
    <dbReference type="NCBI Taxonomy" id="89402"/>
    <lineage>
        <taxon>Bacteria</taxon>
        <taxon>Pseudomonadati</taxon>
        <taxon>Pseudomonadota</taxon>
        <taxon>Gammaproteobacteria</taxon>
        <taxon>Alteromonadales</taxon>
        <taxon>Colwelliaceae</taxon>
        <taxon>Colwellia</taxon>
    </lineage>
</organism>
<dbReference type="PROSITE" id="PS51352">
    <property type="entry name" value="THIOREDOXIN_2"/>
    <property type="match status" value="1"/>
</dbReference>
<dbReference type="GO" id="GO:0015035">
    <property type="term" value="F:protein-disulfide reductase activity"/>
    <property type="evidence" value="ECO:0007669"/>
    <property type="project" value="TreeGrafter"/>
</dbReference>
<evidence type="ECO:0000313" key="3">
    <source>
        <dbReference type="EMBL" id="TWX72409.1"/>
    </source>
</evidence>
<feature type="domain" description="Thioredoxin" evidence="1">
    <location>
        <begin position="1"/>
        <end position="115"/>
    </location>
</feature>
<keyword evidence="4" id="KW-1185">Reference proteome</keyword>
<dbReference type="Gene3D" id="3.40.30.10">
    <property type="entry name" value="Glutaredoxin"/>
    <property type="match status" value="1"/>
</dbReference>
<gene>
    <name evidence="2" type="ORF">ESZ26_02415</name>
    <name evidence="3" type="ORF">ESZ27_00950</name>
</gene>
<dbReference type="PANTHER" id="PTHR45663">
    <property type="entry name" value="GEO12009P1"/>
    <property type="match status" value="1"/>
</dbReference>
<dbReference type="InterPro" id="IPR036249">
    <property type="entry name" value="Thioredoxin-like_sf"/>
</dbReference>
<comment type="caution">
    <text evidence="3">The sequence shown here is derived from an EMBL/GenBank/DDBJ whole genome shotgun (WGS) entry which is preliminary data.</text>
</comment>
<dbReference type="AlphaFoldDB" id="A0A5C6QU28"/>